<dbReference type="SMART" id="SM00342">
    <property type="entry name" value="HTH_ARAC"/>
    <property type="match status" value="1"/>
</dbReference>
<keyword evidence="1" id="KW-0597">Phosphoprotein</keyword>
<feature type="domain" description="Response regulatory" evidence="7">
    <location>
        <begin position="37"/>
        <end position="152"/>
    </location>
</feature>
<keyword evidence="2" id="KW-0805">Transcription regulation</keyword>
<dbReference type="InterPro" id="IPR011006">
    <property type="entry name" value="CheY-like_superfamily"/>
</dbReference>
<accession>A0ABW3RNQ4</accession>
<evidence type="ECO:0000256" key="5">
    <source>
        <dbReference type="PROSITE-ProRule" id="PRU00169"/>
    </source>
</evidence>
<dbReference type="InterPro" id="IPR018060">
    <property type="entry name" value="HTH_AraC"/>
</dbReference>
<keyword evidence="4" id="KW-0804">Transcription</keyword>
<feature type="domain" description="HTH araC/xylS-type" evidence="6">
    <location>
        <begin position="183"/>
        <end position="280"/>
    </location>
</feature>
<reference evidence="9" key="1">
    <citation type="journal article" date="2019" name="Int. J. Syst. Evol. Microbiol.">
        <title>The Global Catalogue of Microorganisms (GCM) 10K type strain sequencing project: providing services to taxonomists for standard genome sequencing and annotation.</title>
        <authorList>
            <consortium name="The Broad Institute Genomics Platform"/>
            <consortium name="The Broad Institute Genome Sequencing Center for Infectious Disease"/>
            <person name="Wu L."/>
            <person name="Ma J."/>
        </authorList>
    </citation>
    <scope>NUCLEOTIDE SEQUENCE [LARGE SCALE GENOMIC DNA]</scope>
    <source>
        <strain evidence="9">CCUG 52468</strain>
    </source>
</reference>
<dbReference type="PROSITE" id="PS01124">
    <property type="entry name" value="HTH_ARAC_FAMILY_2"/>
    <property type="match status" value="1"/>
</dbReference>
<dbReference type="EMBL" id="JBHTKY010000020">
    <property type="protein sequence ID" value="MFD1166577.1"/>
    <property type="molecule type" value="Genomic_DNA"/>
</dbReference>
<sequence length="280" mass="32236">MDSALNSNFIYLSNQNLEKNKVQFPAICSNLDASNPTILLVENDKELLAYLNKELKVDYAILRASNREEALEILNQQEVHLVLSEIKIPDLDGILLCRQIKSDPQLSHIPVIFMSSQYGIELKILGLNNGADIYIEKPFSLEFLKAQIQNILLNRQKIKNFFTNTRNNKSKKNDQISTDHFMDKLNLLIEENISMMDITVNLLARLMNVSRPTLYRKVEKYSSLKPNELIRHAKLKKAAELLQTKKYTVTQVSSMVGYSVQSNFSRDFNKYFGVRPSVYL</sequence>
<name>A0ABW3RNQ4_9SPHI</name>
<evidence type="ECO:0000313" key="9">
    <source>
        <dbReference type="Proteomes" id="UP001597205"/>
    </source>
</evidence>
<evidence type="ECO:0000313" key="8">
    <source>
        <dbReference type="EMBL" id="MFD1166577.1"/>
    </source>
</evidence>
<evidence type="ECO:0000256" key="4">
    <source>
        <dbReference type="ARBA" id="ARBA00023163"/>
    </source>
</evidence>
<dbReference type="PRINTS" id="PR00032">
    <property type="entry name" value="HTHARAC"/>
</dbReference>
<dbReference type="Pfam" id="PF12833">
    <property type="entry name" value="HTH_18"/>
    <property type="match status" value="1"/>
</dbReference>
<dbReference type="InterPro" id="IPR001789">
    <property type="entry name" value="Sig_transdc_resp-reg_receiver"/>
</dbReference>
<dbReference type="RefSeq" id="WP_099371341.1">
    <property type="nucleotide sequence ID" value="NZ_JALXMZ010000005.1"/>
</dbReference>
<dbReference type="PANTHER" id="PTHR43547">
    <property type="entry name" value="TWO-COMPONENT HISTIDINE KINASE"/>
    <property type="match status" value="1"/>
</dbReference>
<dbReference type="SUPFAM" id="SSF46689">
    <property type="entry name" value="Homeodomain-like"/>
    <property type="match status" value="1"/>
</dbReference>
<dbReference type="PROSITE" id="PS50110">
    <property type="entry name" value="RESPONSE_REGULATORY"/>
    <property type="match status" value="1"/>
</dbReference>
<dbReference type="SMART" id="SM00448">
    <property type="entry name" value="REC"/>
    <property type="match status" value="1"/>
</dbReference>
<dbReference type="PANTHER" id="PTHR43547:SF2">
    <property type="entry name" value="HYBRID SIGNAL TRANSDUCTION HISTIDINE KINASE C"/>
    <property type="match status" value="1"/>
</dbReference>
<comment type="caution">
    <text evidence="8">The sequence shown here is derived from an EMBL/GenBank/DDBJ whole genome shotgun (WGS) entry which is preliminary data.</text>
</comment>
<keyword evidence="9" id="KW-1185">Reference proteome</keyword>
<keyword evidence="3" id="KW-0238">DNA-binding</keyword>
<comment type="caution">
    <text evidence="5">Lacks conserved residue(s) required for the propagation of feature annotation.</text>
</comment>
<dbReference type="InterPro" id="IPR020449">
    <property type="entry name" value="Tscrpt_reg_AraC-type_HTH"/>
</dbReference>
<evidence type="ECO:0000259" key="7">
    <source>
        <dbReference type="PROSITE" id="PS50110"/>
    </source>
</evidence>
<evidence type="ECO:0000256" key="1">
    <source>
        <dbReference type="ARBA" id="ARBA00022553"/>
    </source>
</evidence>
<gene>
    <name evidence="8" type="ORF">ACFQ2C_13260</name>
</gene>
<organism evidence="8 9">
    <name type="scientific">Sphingobacterium daejeonense</name>
    <dbReference type="NCBI Taxonomy" id="371142"/>
    <lineage>
        <taxon>Bacteria</taxon>
        <taxon>Pseudomonadati</taxon>
        <taxon>Bacteroidota</taxon>
        <taxon>Sphingobacteriia</taxon>
        <taxon>Sphingobacteriales</taxon>
        <taxon>Sphingobacteriaceae</taxon>
        <taxon>Sphingobacterium</taxon>
    </lineage>
</organism>
<evidence type="ECO:0000256" key="2">
    <source>
        <dbReference type="ARBA" id="ARBA00023015"/>
    </source>
</evidence>
<dbReference type="Pfam" id="PF00072">
    <property type="entry name" value="Response_reg"/>
    <property type="match status" value="1"/>
</dbReference>
<dbReference type="InterPro" id="IPR009057">
    <property type="entry name" value="Homeodomain-like_sf"/>
</dbReference>
<dbReference type="Gene3D" id="1.10.10.60">
    <property type="entry name" value="Homeodomain-like"/>
    <property type="match status" value="1"/>
</dbReference>
<dbReference type="Gene3D" id="3.40.50.2300">
    <property type="match status" value="1"/>
</dbReference>
<dbReference type="SUPFAM" id="SSF52172">
    <property type="entry name" value="CheY-like"/>
    <property type="match status" value="1"/>
</dbReference>
<proteinExistence type="predicted"/>
<evidence type="ECO:0000256" key="3">
    <source>
        <dbReference type="ARBA" id="ARBA00023125"/>
    </source>
</evidence>
<protein>
    <submittedName>
        <fullName evidence="8">Response regulator</fullName>
    </submittedName>
</protein>
<evidence type="ECO:0000259" key="6">
    <source>
        <dbReference type="PROSITE" id="PS01124"/>
    </source>
</evidence>
<dbReference type="Proteomes" id="UP001597205">
    <property type="component" value="Unassembled WGS sequence"/>
</dbReference>